<name>A0AA38CPA2_TAXCH</name>
<gene>
    <name evidence="1" type="ORF">KI387_012187</name>
</gene>
<dbReference type="EMBL" id="JAHRHJ020000009">
    <property type="protein sequence ID" value="KAH9300604.1"/>
    <property type="molecule type" value="Genomic_DNA"/>
</dbReference>
<evidence type="ECO:0000313" key="1">
    <source>
        <dbReference type="EMBL" id="KAH9300604.1"/>
    </source>
</evidence>
<organism evidence="1 2">
    <name type="scientific">Taxus chinensis</name>
    <name type="common">Chinese yew</name>
    <name type="synonym">Taxus wallichiana var. chinensis</name>
    <dbReference type="NCBI Taxonomy" id="29808"/>
    <lineage>
        <taxon>Eukaryota</taxon>
        <taxon>Viridiplantae</taxon>
        <taxon>Streptophyta</taxon>
        <taxon>Embryophyta</taxon>
        <taxon>Tracheophyta</taxon>
        <taxon>Spermatophyta</taxon>
        <taxon>Pinopsida</taxon>
        <taxon>Pinidae</taxon>
        <taxon>Conifers II</taxon>
        <taxon>Cupressales</taxon>
        <taxon>Taxaceae</taxon>
        <taxon>Taxus</taxon>
    </lineage>
</organism>
<reference evidence="1 2" key="1">
    <citation type="journal article" date="2021" name="Nat. Plants">
        <title>The Taxus genome provides insights into paclitaxel biosynthesis.</title>
        <authorList>
            <person name="Xiong X."/>
            <person name="Gou J."/>
            <person name="Liao Q."/>
            <person name="Li Y."/>
            <person name="Zhou Q."/>
            <person name="Bi G."/>
            <person name="Li C."/>
            <person name="Du R."/>
            <person name="Wang X."/>
            <person name="Sun T."/>
            <person name="Guo L."/>
            <person name="Liang H."/>
            <person name="Lu P."/>
            <person name="Wu Y."/>
            <person name="Zhang Z."/>
            <person name="Ro D.K."/>
            <person name="Shang Y."/>
            <person name="Huang S."/>
            <person name="Yan J."/>
        </authorList>
    </citation>
    <scope>NUCLEOTIDE SEQUENCE [LARGE SCALE GENOMIC DNA]</scope>
    <source>
        <strain evidence="1">Ta-2019</strain>
    </source>
</reference>
<evidence type="ECO:0000313" key="2">
    <source>
        <dbReference type="Proteomes" id="UP000824469"/>
    </source>
</evidence>
<proteinExistence type="predicted"/>
<keyword evidence="2" id="KW-1185">Reference proteome</keyword>
<dbReference type="Proteomes" id="UP000824469">
    <property type="component" value="Unassembled WGS sequence"/>
</dbReference>
<feature type="non-terminal residue" evidence="1">
    <location>
        <position position="1"/>
    </location>
</feature>
<sequence>MQMVSSILDLQSVWFQPSDCQLPREDTNTPIFTSQMTPCSLPLLREIAQLRPILNLYQMFSGQLINNLKSHVIFANKNRVRKLEIIQISQSQEENLPMAYLGFPLHWKPSKEMWALTVARFDRKLGTCCVWGQCLSIRVR</sequence>
<accession>A0AA38CPA2</accession>
<dbReference type="AlphaFoldDB" id="A0AA38CPA2"/>
<comment type="caution">
    <text evidence="1">The sequence shown here is derived from an EMBL/GenBank/DDBJ whole genome shotgun (WGS) entry which is preliminary data.</text>
</comment>
<protein>
    <submittedName>
        <fullName evidence="1">Uncharacterized protein</fullName>
    </submittedName>
</protein>